<dbReference type="PIRSF" id="PIRSF003073">
    <property type="entry name" value="DNAC_TnpB_IstB"/>
    <property type="match status" value="1"/>
</dbReference>
<dbReference type="InterPro" id="IPR027417">
    <property type="entry name" value="P-loop_NTPase"/>
</dbReference>
<keyword evidence="3 7" id="KW-0067">ATP-binding</keyword>
<dbReference type="RefSeq" id="WP_130724396.1">
    <property type="nucleotide sequence ID" value="NZ_SIPC01000001.1"/>
</dbReference>
<dbReference type="PANTHER" id="PTHR30050:SF4">
    <property type="entry name" value="ATP-BINDING PROTEIN RV3427C IN INSERTION SEQUENCE-RELATED"/>
    <property type="match status" value="1"/>
</dbReference>
<dbReference type="PANTHER" id="PTHR30050">
    <property type="entry name" value="CHROMOSOMAL REPLICATION INITIATOR PROTEIN DNAA"/>
    <property type="match status" value="1"/>
</dbReference>
<dbReference type="Gene3D" id="3.40.50.300">
    <property type="entry name" value="P-loop containing nucleotide triphosphate hydrolases"/>
    <property type="match status" value="1"/>
</dbReference>
<evidence type="ECO:0000313" key="8">
    <source>
        <dbReference type="Proteomes" id="UP000293652"/>
    </source>
</evidence>
<feature type="region of interest" description="Disordered" evidence="4">
    <location>
        <begin position="244"/>
        <end position="270"/>
    </location>
</feature>
<dbReference type="NCBIfam" id="NF038214">
    <property type="entry name" value="IS21_help_AAA"/>
    <property type="match status" value="1"/>
</dbReference>
<organism evidence="7 8">
    <name type="scientific">Rhizobium leguminosarum</name>
    <dbReference type="NCBI Taxonomy" id="384"/>
    <lineage>
        <taxon>Bacteria</taxon>
        <taxon>Pseudomonadati</taxon>
        <taxon>Pseudomonadota</taxon>
        <taxon>Alphaproteobacteria</taxon>
        <taxon>Hyphomicrobiales</taxon>
        <taxon>Rhizobiaceae</taxon>
        <taxon>Rhizobium/Agrobacterium group</taxon>
        <taxon>Rhizobium</taxon>
    </lineage>
</organism>
<gene>
    <name evidence="6" type="ORF">ELI03_14195</name>
    <name evidence="7" type="ORF">ELI03_22425</name>
</gene>
<dbReference type="InterPro" id="IPR047661">
    <property type="entry name" value="IstB"/>
</dbReference>
<evidence type="ECO:0000256" key="1">
    <source>
        <dbReference type="ARBA" id="ARBA00008059"/>
    </source>
</evidence>
<evidence type="ECO:0000313" key="7">
    <source>
        <dbReference type="EMBL" id="TAX74333.1"/>
    </source>
</evidence>
<comment type="caution">
    <text evidence="7">The sequence shown here is derived from an EMBL/GenBank/DDBJ whole genome shotgun (WGS) entry which is preliminary data.</text>
</comment>
<comment type="similarity">
    <text evidence="1">Belongs to the IS21/IS1162 putative ATP-binding protein family.</text>
</comment>
<dbReference type="EMBL" id="SIPC01000001">
    <property type="protein sequence ID" value="TAX72817.1"/>
    <property type="molecule type" value="Genomic_DNA"/>
</dbReference>
<sequence length="270" mass="29878">MRHNPANGAIVIMLRQLKMHGMAQAVGELTEQGAPAFEAAIPILSQLLKAETAEREVRSTAYQLKIARFPAYRDLNGFDFASSEINEALVQQLHRCEFLDDANNIVLVGGPGTGKTHIATAIGVQAIEHHHKRVRFFSTVELVNALEQEKAQGRSGQIANRLVHSDLVILDELGYLPFSASGGALLFHLLSKLYERTSVIITTNLSFSEWASVFGDAKMTTALLDRLTHHCHILETGNDSFRFKNSSAHEPKTAKEKRKSLTIKTDTHDI</sequence>
<dbReference type="InterPro" id="IPR002611">
    <property type="entry name" value="IstB_ATP-bd"/>
</dbReference>
<dbReference type="InterPro" id="IPR028350">
    <property type="entry name" value="DNAC/IstB-like"/>
</dbReference>
<evidence type="ECO:0000259" key="5">
    <source>
        <dbReference type="SMART" id="SM00382"/>
    </source>
</evidence>
<evidence type="ECO:0000256" key="3">
    <source>
        <dbReference type="ARBA" id="ARBA00022840"/>
    </source>
</evidence>
<dbReference type="SUPFAM" id="SSF52540">
    <property type="entry name" value="P-loop containing nucleoside triphosphate hydrolases"/>
    <property type="match status" value="1"/>
</dbReference>
<dbReference type="InterPro" id="IPR003593">
    <property type="entry name" value="AAA+_ATPase"/>
</dbReference>
<evidence type="ECO:0000256" key="2">
    <source>
        <dbReference type="ARBA" id="ARBA00022741"/>
    </source>
</evidence>
<keyword evidence="2" id="KW-0547">Nucleotide-binding</keyword>
<proteinExistence type="inferred from homology"/>
<dbReference type="Proteomes" id="UP000293652">
    <property type="component" value="Unassembled WGS sequence"/>
</dbReference>
<accession>A0A4Q8Y480</accession>
<dbReference type="SMART" id="SM00382">
    <property type="entry name" value="AAA"/>
    <property type="match status" value="1"/>
</dbReference>
<dbReference type="Pfam" id="PF01695">
    <property type="entry name" value="IstB_IS21"/>
    <property type="match status" value="1"/>
</dbReference>
<dbReference type="GO" id="GO:0005524">
    <property type="term" value="F:ATP binding"/>
    <property type="evidence" value="ECO:0007669"/>
    <property type="project" value="UniProtKB-KW"/>
</dbReference>
<evidence type="ECO:0000256" key="4">
    <source>
        <dbReference type="SAM" id="MobiDB-lite"/>
    </source>
</evidence>
<dbReference type="AlphaFoldDB" id="A0A4Q8Y480"/>
<name>A0A4Q8Y480_RHILE</name>
<reference evidence="7 8" key="1">
    <citation type="submission" date="2019-02" db="EMBL/GenBank/DDBJ databases">
        <title>The genomic architecture of introgression among sibling species of bacteria.</title>
        <authorList>
            <person name="Cavassim M.I.A."/>
            <person name="Moeskjaer S."/>
            <person name="Moslemi C."/>
            <person name="Fields B."/>
            <person name="Bachmann A."/>
            <person name="Vilhjalmsson B."/>
            <person name="Schierup M.H."/>
            <person name="Young J.P.W."/>
            <person name="Andersen S.U."/>
        </authorList>
    </citation>
    <scope>NUCLEOTIDE SEQUENCE [LARGE SCALE GENOMIC DNA]</scope>
    <source>
        <strain evidence="7 8">SM145A</strain>
    </source>
</reference>
<dbReference type="EMBL" id="SIPC01000001">
    <property type="protein sequence ID" value="TAX74333.1"/>
    <property type="molecule type" value="Genomic_DNA"/>
</dbReference>
<dbReference type="GO" id="GO:0006260">
    <property type="term" value="P:DNA replication"/>
    <property type="evidence" value="ECO:0007669"/>
    <property type="project" value="TreeGrafter"/>
</dbReference>
<evidence type="ECO:0000313" key="6">
    <source>
        <dbReference type="EMBL" id="TAX72817.1"/>
    </source>
</evidence>
<protein>
    <submittedName>
        <fullName evidence="7">ATP-binding protein</fullName>
    </submittedName>
</protein>
<feature type="domain" description="AAA+ ATPase" evidence="5">
    <location>
        <begin position="101"/>
        <end position="238"/>
    </location>
</feature>
<dbReference type="CDD" id="cd00009">
    <property type="entry name" value="AAA"/>
    <property type="match status" value="1"/>
</dbReference>